<evidence type="ECO:0000256" key="8">
    <source>
        <dbReference type="ARBA" id="ARBA00022692"/>
    </source>
</evidence>
<evidence type="ECO:0000313" key="24">
    <source>
        <dbReference type="EMBL" id="KGQ13214.1"/>
    </source>
</evidence>
<evidence type="ECO:0000256" key="6">
    <source>
        <dbReference type="ARBA" id="ARBA00022553"/>
    </source>
</evidence>
<dbReference type="GO" id="GO:0005886">
    <property type="term" value="C:plasma membrane"/>
    <property type="evidence" value="ECO:0007669"/>
    <property type="project" value="UniProtKB-SubCell"/>
</dbReference>
<dbReference type="AlphaFoldDB" id="A0A0A2WJF6"/>
<evidence type="ECO:0000256" key="11">
    <source>
        <dbReference type="ARBA" id="ARBA00022777"/>
    </source>
</evidence>
<dbReference type="InterPro" id="IPR000014">
    <property type="entry name" value="PAS"/>
</dbReference>
<comment type="subcellular location">
    <subcellularLocation>
        <location evidence="2">Cell inner membrane</location>
        <topology evidence="2">Multi-pass membrane protein</topology>
    </subcellularLocation>
</comment>
<evidence type="ECO:0000256" key="16">
    <source>
        <dbReference type="PROSITE-ProRule" id="PRU00169"/>
    </source>
</evidence>
<dbReference type="SUPFAM" id="SSF52172">
    <property type="entry name" value="CheY-like"/>
    <property type="match status" value="1"/>
</dbReference>
<comment type="caution">
    <text evidence="24">The sequence shown here is derived from an EMBL/GenBank/DDBJ whole genome shotgun (WGS) entry which is preliminary data.</text>
</comment>
<feature type="modified residue" description="Phosphohistidine" evidence="15">
    <location>
        <position position="1132"/>
    </location>
</feature>
<dbReference type="GO" id="GO:0000155">
    <property type="term" value="F:phosphorelay sensor kinase activity"/>
    <property type="evidence" value="ECO:0007669"/>
    <property type="project" value="InterPro"/>
</dbReference>
<evidence type="ECO:0000256" key="12">
    <source>
        <dbReference type="ARBA" id="ARBA00022840"/>
    </source>
</evidence>
<dbReference type="Gene3D" id="3.40.190.10">
    <property type="entry name" value="Periplasmic binding protein-like II"/>
    <property type="match status" value="4"/>
</dbReference>
<sequence>MVRAFLFLFCTLLTGVSLAAEQPPQALQIFSRERPALLSFTLDDSQWRWLGLKRELKVATWAPDNPPFDIVPDTGIYEGIYADYIKLVASNLGLSVQVLRYASRTDALHALMRKEVDAVMDDGGGQQIQSAPLTETRSFMANRSALVTRESSASHAVTPGMAMKLAVTEGYLTDPEITGRFSGAEIVRFSSSQDALSCVLHARCDYFLGNLTTASFLIERNYSNELTITDVYPEASPGSRFLLRDDAAELKQAIDTVLIAIPDAQKRVISRQWVQRQDIWRFEQPLDLTEREKRWIANNPTVKVLVNPFFTPFTMLDEQGEFHGISADLLRLIHLRTGLRFEPVKVNSATELFDALGAKRGDLVGAAIFSPLRENVASFSRPWLYTPGVLVVRNTPDAPSALNNNLTLAVVKDNALAAQLAKTWPGIHWIYTDNAGEALELVNAGKVDGALNNQMGAGFMIERYFRDKLKIVTRLGDTPTQLGFAVRRDEPELLGIMNKALADMLPQEISLIVHKWQSAPDIKVDTWQLYDKQFYWVLAGAGSIILLVLFWVYTRNKEIRRRQLAQEALQAQLTFRDTLLNGSPSPIYVLNRQFVVTTHNEAFQAYFSQHGDDYLHYSLFDLRHPLASLREDLTQILLHHEDATPHGQTREFVVNNGSEERVIAHWATPYDDSRGKTAGLICGWQDITEHKHLLHELSVEKEHAEQANQAKSTFLATMSHEIRTPIGAIIGLLELEVARQPDNDAIQVAFTSAQTLMGLIGDVLDMAKIESGQLELAPEWLPLDSLLPPVIRVFEEMARQKQLSLYFQSDIEPDAEILVDAGRLRQVIANYLSNAVKFTVAWQIDVRINSQRSTTDFLLLHIAVEDSGPGISQADREKLFKPFIQLEAGRRQTGTGLGLVIGSQLLEKMGGTMQMHSIPGRGTQILIELSVPLRKARLPVIPNDLMKTGRSPKLSILIVDDHPVNRMVLQRQLARLGHQVTEAESGQQALARWRKAHFDLLITDCTMPEMDGFTLTQKIRQAGGTLTIFGLTANAQSEIRAQALAAGMNECLFKPLHLSQLEAALLMVQKTEPFPALHEQIRLDELAELLHHDDQMLRQLLSRICEENDSDLKEARRLFATGDFSALASCLHRLGGAAQVIYAAEIDELCAEAEKLCLQKEDARQIGERLLELENKLSQLTLAIKSYLMG</sequence>
<dbReference type="CDD" id="cd13707">
    <property type="entry name" value="PBP2_BvgS_D2"/>
    <property type="match status" value="1"/>
</dbReference>
<dbReference type="SUPFAM" id="SSF47384">
    <property type="entry name" value="Homodimeric domain of signal transducing histidine kinase"/>
    <property type="match status" value="1"/>
</dbReference>
<feature type="domain" description="PAC" evidence="22">
    <location>
        <begin position="646"/>
        <end position="699"/>
    </location>
</feature>
<keyword evidence="10" id="KW-0547">Nucleotide-binding</keyword>
<proteinExistence type="predicted"/>
<keyword evidence="8 18" id="KW-0812">Transmembrane</keyword>
<feature type="chain" id="PRO_5002007664" description="histidine kinase" evidence="19">
    <location>
        <begin position="20"/>
        <end position="1190"/>
    </location>
</feature>
<keyword evidence="9 19" id="KW-0732">Signal</keyword>
<keyword evidence="12" id="KW-0067">ATP-binding</keyword>
<feature type="domain" description="HPt" evidence="23">
    <location>
        <begin position="1093"/>
        <end position="1187"/>
    </location>
</feature>
<dbReference type="SMART" id="SM00062">
    <property type="entry name" value="PBPb"/>
    <property type="match status" value="2"/>
</dbReference>
<dbReference type="PANTHER" id="PTHR43047:SF72">
    <property type="entry name" value="OSMOSENSING HISTIDINE PROTEIN KINASE SLN1"/>
    <property type="match status" value="1"/>
</dbReference>
<dbReference type="CDD" id="cd17546">
    <property type="entry name" value="REC_hyHK_CKI1_RcsC-like"/>
    <property type="match status" value="1"/>
</dbReference>
<dbReference type="InterPro" id="IPR013767">
    <property type="entry name" value="PAS_fold"/>
</dbReference>
<evidence type="ECO:0000256" key="18">
    <source>
        <dbReference type="SAM" id="Phobius"/>
    </source>
</evidence>
<dbReference type="SUPFAM" id="SSF55874">
    <property type="entry name" value="ATPase domain of HSP90 chaperone/DNA topoisomerase II/histidine kinase"/>
    <property type="match status" value="1"/>
</dbReference>
<keyword evidence="5" id="KW-0997">Cell inner membrane</keyword>
<keyword evidence="11" id="KW-0418">Kinase</keyword>
<evidence type="ECO:0000259" key="21">
    <source>
        <dbReference type="PROSITE" id="PS50110"/>
    </source>
</evidence>
<dbReference type="CDD" id="cd00082">
    <property type="entry name" value="HisKA"/>
    <property type="match status" value="1"/>
</dbReference>
<dbReference type="InterPro" id="IPR049871">
    <property type="entry name" value="BvgS-like_periplasmic2"/>
</dbReference>
<dbReference type="CDD" id="cd00130">
    <property type="entry name" value="PAS"/>
    <property type="match status" value="1"/>
</dbReference>
<evidence type="ECO:0000256" key="9">
    <source>
        <dbReference type="ARBA" id="ARBA00022729"/>
    </source>
</evidence>
<keyword evidence="17" id="KW-0175">Coiled coil</keyword>
<dbReference type="PROSITE" id="PS50894">
    <property type="entry name" value="HPT"/>
    <property type="match status" value="1"/>
</dbReference>
<keyword evidence="7" id="KW-0808">Transferase</keyword>
<dbReference type="GO" id="GO:0006355">
    <property type="term" value="P:regulation of DNA-templated transcription"/>
    <property type="evidence" value="ECO:0007669"/>
    <property type="project" value="InterPro"/>
</dbReference>
<organism evidence="24 25">
    <name type="scientific">Beauveria bassiana D1-5</name>
    <dbReference type="NCBI Taxonomy" id="1245745"/>
    <lineage>
        <taxon>Eukaryota</taxon>
        <taxon>Fungi</taxon>
        <taxon>Dikarya</taxon>
        <taxon>Ascomycota</taxon>
        <taxon>Pezizomycotina</taxon>
        <taxon>Sordariomycetes</taxon>
        <taxon>Hypocreomycetidae</taxon>
        <taxon>Hypocreales</taxon>
        <taxon>Cordycipitaceae</taxon>
        <taxon>Beauveria</taxon>
    </lineage>
</organism>
<dbReference type="CDD" id="cd13705">
    <property type="entry name" value="PBP2_BvgS_D1"/>
    <property type="match status" value="1"/>
</dbReference>
<accession>A0A0A2WJF6</accession>
<dbReference type="PROSITE" id="PS50113">
    <property type="entry name" value="PAC"/>
    <property type="match status" value="1"/>
</dbReference>
<reference evidence="24 25" key="1">
    <citation type="submission" date="2012-10" db="EMBL/GenBank/DDBJ databases">
        <title>Genome sequencing and analysis of entomopathogenic fungi Beauveria bassiana D1-5.</title>
        <authorList>
            <person name="Li Q."/>
            <person name="Wang L."/>
            <person name="Zhang Z."/>
            <person name="Wang Q."/>
            <person name="Ren J."/>
            <person name="Wang M."/>
            <person name="Xu W."/>
            <person name="Wang J."/>
            <person name="Lu Y."/>
            <person name="Du Q."/>
            <person name="Sun Z."/>
        </authorList>
    </citation>
    <scope>NUCLEOTIDE SEQUENCE [LARGE SCALE GENOMIC DNA]</scope>
    <source>
        <strain evidence="24 25">D1-5</strain>
    </source>
</reference>
<dbReference type="EC" id="2.7.13.3" evidence="3"/>
<evidence type="ECO:0000256" key="15">
    <source>
        <dbReference type="PROSITE-ProRule" id="PRU00110"/>
    </source>
</evidence>
<dbReference type="Gene3D" id="3.40.50.2300">
    <property type="match status" value="1"/>
</dbReference>
<keyword evidence="6 16" id="KW-0597">Phosphoprotein</keyword>
<dbReference type="InterPro" id="IPR005467">
    <property type="entry name" value="His_kinase_dom"/>
</dbReference>
<dbReference type="InterPro" id="IPR001638">
    <property type="entry name" value="Solute-binding_3/MltF_N"/>
</dbReference>
<dbReference type="SUPFAM" id="SSF47226">
    <property type="entry name" value="Histidine-containing phosphotransfer domain, HPT domain"/>
    <property type="match status" value="1"/>
</dbReference>
<keyword evidence="14 18" id="KW-0472">Membrane</keyword>
<dbReference type="InterPro" id="IPR000700">
    <property type="entry name" value="PAS-assoc_C"/>
</dbReference>
<dbReference type="InterPro" id="IPR001789">
    <property type="entry name" value="Sig_transdc_resp-reg_receiver"/>
</dbReference>
<dbReference type="InterPro" id="IPR036890">
    <property type="entry name" value="HATPase_C_sf"/>
</dbReference>
<dbReference type="Pfam" id="PF00512">
    <property type="entry name" value="HisKA"/>
    <property type="match status" value="1"/>
</dbReference>
<dbReference type="Pfam" id="PF00989">
    <property type="entry name" value="PAS"/>
    <property type="match status" value="1"/>
</dbReference>
<feature type="transmembrane region" description="Helical" evidence="18">
    <location>
        <begin position="534"/>
        <end position="553"/>
    </location>
</feature>
<evidence type="ECO:0000256" key="1">
    <source>
        <dbReference type="ARBA" id="ARBA00000085"/>
    </source>
</evidence>
<dbReference type="GO" id="GO:0005524">
    <property type="term" value="F:ATP binding"/>
    <property type="evidence" value="ECO:0007669"/>
    <property type="project" value="UniProtKB-KW"/>
</dbReference>
<evidence type="ECO:0000259" key="23">
    <source>
        <dbReference type="PROSITE" id="PS50894"/>
    </source>
</evidence>
<evidence type="ECO:0000256" key="17">
    <source>
        <dbReference type="SAM" id="Coils"/>
    </source>
</evidence>
<dbReference type="Proteomes" id="UP000030106">
    <property type="component" value="Unassembled WGS sequence"/>
</dbReference>
<dbReference type="CDD" id="cd16922">
    <property type="entry name" value="HATPase_EvgS-ArcB-TorS-like"/>
    <property type="match status" value="1"/>
</dbReference>
<feature type="signal peptide" evidence="19">
    <location>
        <begin position="1"/>
        <end position="19"/>
    </location>
</feature>
<dbReference type="PRINTS" id="PR00344">
    <property type="entry name" value="BCTRLSENSOR"/>
</dbReference>
<dbReference type="InterPro" id="IPR003594">
    <property type="entry name" value="HATPase_dom"/>
</dbReference>
<dbReference type="InterPro" id="IPR036097">
    <property type="entry name" value="HisK_dim/P_sf"/>
</dbReference>
<dbReference type="Pfam" id="PF00497">
    <property type="entry name" value="SBP_bac_3"/>
    <property type="match status" value="2"/>
</dbReference>
<dbReference type="InterPro" id="IPR049870">
    <property type="entry name" value="BvgS-like_periplasmic1"/>
</dbReference>
<dbReference type="InterPro" id="IPR036641">
    <property type="entry name" value="HPT_dom_sf"/>
</dbReference>
<dbReference type="PANTHER" id="PTHR43047">
    <property type="entry name" value="TWO-COMPONENT HISTIDINE PROTEIN KINASE"/>
    <property type="match status" value="1"/>
</dbReference>
<dbReference type="InterPro" id="IPR003661">
    <property type="entry name" value="HisK_dim/P_dom"/>
</dbReference>
<dbReference type="Pfam" id="PF00072">
    <property type="entry name" value="Response_reg"/>
    <property type="match status" value="1"/>
</dbReference>
<dbReference type="InterPro" id="IPR035965">
    <property type="entry name" value="PAS-like_dom_sf"/>
</dbReference>
<name>A0A0A2WJF6_BEABA</name>
<dbReference type="InterPro" id="IPR008207">
    <property type="entry name" value="Sig_transdc_His_kin_Hpt_dom"/>
</dbReference>
<dbReference type="Pfam" id="PF02518">
    <property type="entry name" value="HATPase_c"/>
    <property type="match status" value="1"/>
</dbReference>
<evidence type="ECO:0000256" key="13">
    <source>
        <dbReference type="ARBA" id="ARBA00022989"/>
    </source>
</evidence>
<dbReference type="PROSITE" id="PS50109">
    <property type="entry name" value="HIS_KIN"/>
    <property type="match status" value="1"/>
</dbReference>
<dbReference type="InterPro" id="IPR004358">
    <property type="entry name" value="Sig_transdc_His_kin-like_C"/>
</dbReference>
<dbReference type="SUPFAM" id="SSF55785">
    <property type="entry name" value="PYP-like sensor domain (PAS domain)"/>
    <property type="match status" value="1"/>
</dbReference>
<evidence type="ECO:0000259" key="20">
    <source>
        <dbReference type="PROSITE" id="PS50109"/>
    </source>
</evidence>
<evidence type="ECO:0000256" key="7">
    <source>
        <dbReference type="ARBA" id="ARBA00022679"/>
    </source>
</evidence>
<dbReference type="SMART" id="SM00388">
    <property type="entry name" value="HisKA"/>
    <property type="match status" value="1"/>
</dbReference>
<evidence type="ECO:0000256" key="4">
    <source>
        <dbReference type="ARBA" id="ARBA00022475"/>
    </source>
</evidence>
<dbReference type="EMBL" id="ANFO01000051">
    <property type="protein sequence ID" value="KGQ13214.1"/>
    <property type="molecule type" value="Genomic_DNA"/>
</dbReference>
<gene>
    <name evidence="24" type="ORF">BBAD15_g1033</name>
</gene>
<feature type="modified residue" description="4-aspartylphosphate" evidence="16">
    <location>
        <position position="1004"/>
    </location>
</feature>
<dbReference type="Gene3D" id="3.30.565.10">
    <property type="entry name" value="Histidine kinase-like ATPase, C-terminal domain"/>
    <property type="match status" value="1"/>
</dbReference>
<evidence type="ECO:0000256" key="14">
    <source>
        <dbReference type="ARBA" id="ARBA00023136"/>
    </source>
</evidence>
<dbReference type="Gene3D" id="1.20.120.160">
    <property type="entry name" value="HPT domain"/>
    <property type="match status" value="1"/>
</dbReference>
<comment type="catalytic activity">
    <reaction evidence="1">
        <text>ATP + protein L-histidine = ADP + protein N-phospho-L-histidine.</text>
        <dbReference type="EC" id="2.7.13.3"/>
    </reaction>
</comment>
<evidence type="ECO:0000256" key="2">
    <source>
        <dbReference type="ARBA" id="ARBA00004429"/>
    </source>
</evidence>
<dbReference type="Gene3D" id="3.30.450.20">
    <property type="entry name" value="PAS domain"/>
    <property type="match status" value="1"/>
</dbReference>
<keyword evidence="13 18" id="KW-1133">Transmembrane helix</keyword>
<keyword evidence="4" id="KW-1003">Cell membrane</keyword>
<dbReference type="HOGENOM" id="CLU_000445_37_3_1"/>
<dbReference type="SUPFAM" id="SSF53850">
    <property type="entry name" value="Periplasmic binding protein-like II"/>
    <property type="match status" value="2"/>
</dbReference>
<evidence type="ECO:0000256" key="3">
    <source>
        <dbReference type="ARBA" id="ARBA00012438"/>
    </source>
</evidence>
<dbReference type="Gene3D" id="1.10.287.130">
    <property type="match status" value="1"/>
</dbReference>
<dbReference type="SMART" id="SM00387">
    <property type="entry name" value="HATPase_c"/>
    <property type="match status" value="1"/>
</dbReference>
<evidence type="ECO:0000259" key="22">
    <source>
        <dbReference type="PROSITE" id="PS50113"/>
    </source>
</evidence>
<protein>
    <recommendedName>
        <fullName evidence="3">histidine kinase</fullName>
        <ecNumber evidence="3">2.7.13.3</ecNumber>
    </recommendedName>
</protein>
<evidence type="ECO:0000256" key="10">
    <source>
        <dbReference type="ARBA" id="ARBA00022741"/>
    </source>
</evidence>
<feature type="domain" description="Histidine kinase" evidence="20">
    <location>
        <begin position="717"/>
        <end position="933"/>
    </location>
</feature>
<evidence type="ECO:0000313" key="25">
    <source>
        <dbReference type="Proteomes" id="UP000030106"/>
    </source>
</evidence>
<feature type="coiled-coil region" evidence="17">
    <location>
        <begin position="1146"/>
        <end position="1183"/>
    </location>
</feature>
<dbReference type="STRING" id="1245745.A0A0A2WJF6"/>
<feature type="domain" description="Response regulatory" evidence="21">
    <location>
        <begin position="955"/>
        <end position="1069"/>
    </location>
</feature>
<dbReference type="SMART" id="SM00448">
    <property type="entry name" value="REC"/>
    <property type="match status" value="1"/>
</dbReference>
<evidence type="ECO:0000256" key="19">
    <source>
        <dbReference type="SAM" id="SignalP"/>
    </source>
</evidence>
<dbReference type="PROSITE" id="PS50110">
    <property type="entry name" value="RESPONSE_REGULATORY"/>
    <property type="match status" value="1"/>
</dbReference>
<dbReference type="GO" id="GO:0009927">
    <property type="term" value="F:histidine phosphotransfer kinase activity"/>
    <property type="evidence" value="ECO:0007669"/>
    <property type="project" value="TreeGrafter"/>
</dbReference>
<dbReference type="InterPro" id="IPR011006">
    <property type="entry name" value="CheY-like_superfamily"/>
</dbReference>
<evidence type="ECO:0000256" key="5">
    <source>
        <dbReference type="ARBA" id="ARBA00022519"/>
    </source>
</evidence>
<dbReference type="Pfam" id="PF01627">
    <property type="entry name" value="Hpt"/>
    <property type="match status" value="1"/>
</dbReference>